<evidence type="ECO:0000256" key="4">
    <source>
        <dbReference type="ARBA" id="ARBA00022692"/>
    </source>
</evidence>
<keyword evidence="5 7" id="KW-1133">Transmembrane helix</keyword>
<comment type="subcellular location">
    <subcellularLocation>
        <location evidence="1">Cell membrane</location>
        <topology evidence="1">Multi-pass membrane protein</topology>
    </subcellularLocation>
</comment>
<dbReference type="PANTHER" id="PTHR42920:SF5">
    <property type="entry name" value="EAMA DOMAIN-CONTAINING PROTEIN"/>
    <property type="match status" value="1"/>
</dbReference>
<feature type="domain" description="EamA" evidence="8">
    <location>
        <begin position="1"/>
        <end position="134"/>
    </location>
</feature>
<dbReference type="AlphaFoldDB" id="A0A8J3YRG4"/>
<feature type="domain" description="EamA" evidence="8">
    <location>
        <begin position="145"/>
        <end position="278"/>
    </location>
</feature>
<organism evidence="9 10">
    <name type="scientific">Virgisporangium aliadipatigenens</name>
    <dbReference type="NCBI Taxonomy" id="741659"/>
    <lineage>
        <taxon>Bacteria</taxon>
        <taxon>Bacillati</taxon>
        <taxon>Actinomycetota</taxon>
        <taxon>Actinomycetes</taxon>
        <taxon>Micromonosporales</taxon>
        <taxon>Micromonosporaceae</taxon>
        <taxon>Virgisporangium</taxon>
    </lineage>
</organism>
<dbReference type="RefSeq" id="WP_203901898.1">
    <property type="nucleotide sequence ID" value="NZ_BOPF01000020.1"/>
</dbReference>
<proteinExistence type="inferred from homology"/>
<evidence type="ECO:0000256" key="3">
    <source>
        <dbReference type="ARBA" id="ARBA00022475"/>
    </source>
</evidence>
<feature type="transmembrane region" description="Helical" evidence="7">
    <location>
        <begin position="176"/>
        <end position="194"/>
    </location>
</feature>
<evidence type="ECO:0000256" key="2">
    <source>
        <dbReference type="ARBA" id="ARBA00007362"/>
    </source>
</evidence>
<dbReference type="SUPFAM" id="SSF103481">
    <property type="entry name" value="Multidrug resistance efflux transporter EmrE"/>
    <property type="match status" value="2"/>
</dbReference>
<dbReference type="GO" id="GO:0005886">
    <property type="term" value="C:plasma membrane"/>
    <property type="evidence" value="ECO:0007669"/>
    <property type="project" value="UniProtKB-SubCell"/>
</dbReference>
<evidence type="ECO:0000313" key="10">
    <source>
        <dbReference type="Proteomes" id="UP000619260"/>
    </source>
</evidence>
<evidence type="ECO:0000256" key="5">
    <source>
        <dbReference type="ARBA" id="ARBA00022989"/>
    </source>
</evidence>
<feature type="transmembrane region" description="Helical" evidence="7">
    <location>
        <begin position="61"/>
        <end position="84"/>
    </location>
</feature>
<feature type="transmembrane region" description="Helical" evidence="7">
    <location>
        <begin position="90"/>
        <end position="110"/>
    </location>
</feature>
<accession>A0A8J3YRG4</accession>
<keyword evidence="4 7" id="KW-0812">Transmembrane</keyword>
<keyword evidence="6 7" id="KW-0472">Membrane</keyword>
<dbReference type="InterPro" id="IPR000620">
    <property type="entry name" value="EamA_dom"/>
</dbReference>
<keyword evidence="3" id="KW-1003">Cell membrane</keyword>
<evidence type="ECO:0000313" key="9">
    <source>
        <dbReference type="EMBL" id="GIJ48413.1"/>
    </source>
</evidence>
<feature type="transmembrane region" description="Helical" evidence="7">
    <location>
        <begin position="145"/>
        <end position="164"/>
    </location>
</feature>
<dbReference type="InterPro" id="IPR037185">
    <property type="entry name" value="EmrE-like"/>
</dbReference>
<feature type="transmembrane region" description="Helical" evidence="7">
    <location>
        <begin position="206"/>
        <end position="229"/>
    </location>
</feature>
<dbReference type="PANTHER" id="PTHR42920">
    <property type="entry name" value="OS03G0707200 PROTEIN-RELATED"/>
    <property type="match status" value="1"/>
</dbReference>
<name>A0A8J3YRG4_9ACTN</name>
<evidence type="ECO:0000256" key="6">
    <source>
        <dbReference type="ARBA" id="ARBA00023136"/>
    </source>
</evidence>
<keyword evidence="10" id="KW-1185">Reference proteome</keyword>
<evidence type="ECO:0000256" key="1">
    <source>
        <dbReference type="ARBA" id="ARBA00004651"/>
    </source>
</evidence>
<sequence>MGAFLCLLSAACFGVMAVFGKLAFDAGVPLDALLLVRFTLAAAILVPLASARRDPMPRGRLLVTAFGLGAVGYAAQAGLFFSALRRMDAALLSLVLYTFPIFVTVGAVLLGRDRFTAGRVVALVAASGGTLLVLLGAGAAAVDPFGVVLGFGAALTYTAYILVADGTVRRIAPVPLAALVMSGAAVTLWLRALGTGGVGLSFGAAGWLWLGCIAVVSTVAAMLTFFAGLRRVGPSSAAILSTFEPVVTVAAAAVVLGESLRPTQFAGGVLVLVAATVVASRRPVRADGTTARADQAGIGASVQVVPAGGTVSSSR</sequence>
<reference evidence="9" key="1">
    <citation type="submission" date="2021-01" db="EMBL/GenBank/DDBJ databases">
        <title>Whole genome shotgun sequence of Virgisporangium aliadipatigenens NBRC 105644.</title>
        <authorList>
            <person name="Komaki H."/>
            <person name="Tamura T."/>
        </authorList>
    </citation>
    <scope>NUCLEOTIDE SEQUENCE</scope>
    <source>
        <strain evidence="9">NBRC 105644</strain>
    </source>
</reference>
<dbReference type="InterPro" id="IPR051258">
    <property type="entry name" value="Diverse_Substrate_Transporter"/>
</dbReference>
<comment type="similarity">
    <text evidence="2">Belongs to the EamA transporter family.</text>
</comment>
<feature type="transmembrane region" description="Helical" evidence="7">
    <location>
        <begin position="27"/>
        <end position="49"/>
    </location>
</feature>
<dbReference type="EMBL" id="BOPF01000020">
    <property type="protein sequence ID" value="GIJ48413.1"/>
    <property type="molecule type" value="Genomic_DNA"/>
</dbReference>
<evidence type="ECO:0000259" key="8">
    <source>
        <dbReference type="Pfam" id="PF00892"/>
    </source>
</evidence>
<comment type="caution">
    <text evidence="9">The sequence shown here is derived from an EMBL/GenBank/DDBJ whole genome shotgun (WGS) entry which is preliminary data.</text>
</comment>
<protein>
    <recommendedName>
        <fullName evidence="8">EamA domain-containing protein</fullName>
    </recommendedName>
</protein>
<dbReference type="Proteomes" id="UP000619260">
    <property type="component" value="Unassembled WGS sequence"/>
</dbReference>
<evidence type="ECO:0000256" key="7">
    <source>
        <dbReference type="SAM" id="Phobius"/>
    </source>
</evidence>
<feature type="transmembrane region" description="Helical" evidence="7">
    <location>
        <begin position="262"/>
        <end position="279"/>
    </location>
</feature>
<feature type="transmembrane region" description="Helical" evidence="7">
    <location>
        <begin position="236"/>
        <end position="256"/>
    </location>
</feature>
<feature type="transmembrane region" description="Helical" evidence="7">
    <location>
        <begin position="117"/>
        <end position="139"/>
    </location>
</feature>
<dbReference type="Pfam" id="PF00892">
    <property type="entry name" value="EamA"/>
    <property type="match status" value="2"/>
</dbReference>
<gene>
    <name evidence="9" type="ORF">Val02_52990</name>
</gene>